<accession>A0A8H6W5F1</accession>
<gene>
    <name evidence="2" type="ORF">MIND_00437600</name>
</gene>
<feature type="domain" description="Protein kinase" evidence="1">
    <location>
        <begin position="272"/>
        <end position="624"/>
    </location>
</feature>
<dbReference type="GO" id="GO:0005524">
    <property type="term" value="F:ATP binding"/>
    <property type="evidence" value="ECO:0007669"/>
    <property type="project" value="InterPro"/>
</dbReference>
<dbReference type="EMBL" id="JACAZF010000004">
    <property type="protein sequence ID" value="KAF7306464.1"/>
    <property type="molecule type" value="Genomic_DNA"/>
</dbReference>
<dbReference type="RefSeq" id="XP_037221483.1">
    <property type="nucleotide sequence ID" value="XM_037361191.1"/>
</dbReference>
<name>A0A8H6W5F1_9AGAR</name>
<dbReference type="InterPro" id="IPR011009">
    <property type="entry name" value="Kinase-like_dom_sf"/>
</dbReference>
<dbReference type="GO" id="GO:0004672">
    <property type="term" value="F:protein kinase activity"/>
    <property type="evidence" value="ECO:0007669"/>
    <property type="project" value="InterPro"/>
</dbReference>
<keyword evidence="3" id="KW-1185">Reference proteome</keyword>
<dbReference type="Proteomes" id="UP000636479">
    <property type="component" value="Unassembled WGS sequence"/>
</dbReference>
<comment type="caution">
    <text evidence="2">The sequence shown here is derived from an EMBL/GenBank/DDBJ whole genome shotgun (WGS) entry which is preliminary data.</text>
</comment>
<dbReference type="Gene3D" id="1.10.510.10">
    <property type="entry name" value="Transferase(Phosphotransferase) domain 1"/>
    <property type="match status" value="1"/>
</dbReference>
<evidence type="ECO:0000259" key="1">
    <source>
        <dbReference type="PROSITE" id="PS50011"/>
    </source>
</evidence>
<dbReference type="GeneID" id="59343707"/>
<organism evidence="2 3">
    <name type="scientific">Mycena indigotica</name>
    <dbReference type="NCBI Taxonomy" id="2126181"/>
    <lineage>
        <taxon>Eukaryota</taxon>
        <taxon>Fungi</taxon>
        <taxon>Dikarya</taxon>
        <taxon>Basidiomycota</taxon>
        <taxon>Agaricomycotina</taxon>
        <taxon>Agaricomycetes</taxon>
        <taxon>Agaricomycetidae</taxon>
        <taxon>Agaricales</taxon>
        <taxon>Marasmiineae</taxon>
        <taxon>Mycenaceae</taxon>
        <taxon>Mycena</taxon>
    </lineage>
</organism>
<reference evidence="2" key="1">
    <citation type="submission" date="2020-05" db="EMBL/GenBank/DDBJ databases">
        <title>Mycena genomes resolve the evolution of fungal bioluminescence.</title>
        <authorList>
            <person name="Tsai I.J."/>
        </authorList>
    </citation>
    <scope>NUCLEOTIDE SEQUENCE</scope>
    <source>
        <strain evidence="2">171206Taipei</strain>
    </source>
</reference>
<dbReference type="InterPro" id="IPR000719">
    <property type="entry name" value="Prot_kinase_dom"/>
</dbReference>
<protein>
    <recommendedName>
        <fullName evidence="1">Protein kinase domain-containing protein</fullName>
    </recommendedName>
</protein>
<dbReference type="AlphaFoldDB" id="A0A8H6W5F1"/>
<dbReference type="OrthoDB" id="2722301at2759"/>
<evidence type="ECO:0000313" key="3">
    <source>
        <dbReference type="Proteomes" id="UP000636479"/>
    </source>
</evidence>
<dbReference type="SUPFAM" id="SSF56112">
    <property type="entry name" value="Protein kinase-like (PK-like)"/>
    <property type="match status" value="1"/>
</dbReference>
<evidence type="ECO:0000313" key="2">
    <source>
        <dbReference type="EMBL" id="KAF7306464.1"/>
    </source>
</evidence>
<proteinExistence type="predicted"/>
<dbReference type="PROSITE" id="PS50011">
    <property type="entry name" value="PROTEIN_KINASE_DOM"/>
    <property type="match status" value="1"/>
</dbReference>
<sequence>MASATPQALTLAKEKVARLNAAEKQETILFTLKNKKPLDFSYTDPKTGNRTTITVNPDDKPKLKVWIHRADYDRTRQSDLDIPPEIAFFMVRFKKTHDWEVQGPESSSRVSRSDLVVREEDNLEVKRSYVLSRPWNYIYPTSDGNKTIPLPKGKTVYLKTGPMSSTTSTVKPTYKGGMYYTCKAPIPHTEDVVYASVSCLGDHVPVWSLLLTRPHTPTTAYDGLARIRMPYDPLVPIFFAVDQDNPFNVDLKARLAFWRAKDGFLQTHGFQLYDISEVGTSSFESKPRGMPGNLNEGYPYATFDNVSQVDNTDDSVPSGLAVYVNDSQQRHLVVKLIRDGSQEHRSLQRVMTHQRLTGEFIPGLVPNLDLIPFDNHWLLVMPRWGAAYGCNAWFASVKCLLDFVEESLEGVVFLHQHRIVHRDLASHNQFVNHVSPSGASISSQPENRLRLQSENFLRYGWLDFGYSVALPEDVALEDCRFPWEASFAGAYDVPPDLWQGEYLYNPFAFDVGTLGIFFCTHFQHLTPQIHLLAPLLDGMTHPNIGSRLTAQKALELLRQLRDRLTKKQLAAQCSRLERVVHFEDFDRWRSLPADFVESWSHLRWSPRPSMLTRLLRLICEYPRVIRIVRTVRWAIDKVLARHYSIFQVQ</sequence>